<sequence>MYSLLHFVRQYFTVYMLANVFIVGIYEAFIEPKFLERKGLDRDSKLCKWIGLFYIFIGIVAIILRTFFPM</sequence>
<dbReference type="AlphaFoldDB" id="A0A1G7MB94"/>
<protein>
    <submittedName>
        <fullName evidence="1">Uncharacterized protein</fullName>
    </submittedName>
</protein>
<reference evidence="1 2" key="1">
    <citation type="submission" date="2016-10" db="EMBL/GenBank/DDBJ databases">
        <authorList>
            <person name="de Groot N.N."/>
        </authorList>
    </citation>
    <scope>NUCLEOTIDE SEQUENCE [LARGE SCALE GENOMIC DNA]</scope>
    <source>
        <strain evidence="1 2">DSM 569</strain>
    </source>
</reference>
<gene>
    <name evidence="1" type="ORF">SAMN04244560_00935</name>
</gene>
<accession>A0A1G7MB94</accession>
<dbReference type="Proteomes" id="UP000183404">
    <property type="component" value="Unassembled WGS sequence"/>
</dbReference>
<evidence type="ECO:0000313" key="2">
    <source>
        <dbReference type="Proteomes" id="UP000183404"/>
    </source>
</evidence>
<organism evidence="1 2">
    <name type="scientific">Thermoanaerobacter thermohydrosulfuricus</name>
    <name type="common">Clostridium thermohydrosulfuricum</name>
    <dbReference type="NCBI Taxonomy" id="1516"/>
    <lineage>
        <taxon>Bacteria</taxon>
        <taxon>Bacillati</taxon>
        <taxon>Bacillota</taxon>
        <taxon>Clostridia</taxon>
        <taxon>Thermoanaerobacterales</taxon>
        <taxon>Thermoanaerobacteraceae</taxon>
        <taxon>Thermoanaerobacter</taxon>
    </lineage>
</organism>
<dbReference type="InterPro" id="IPR049971">
    <property type="entry name" value="CLC_0170-like"/>
</dbReference>
<name>A0A1G7MB94_THETY</name>
<dbReference type="EMBL" id="FNBS01000017">
    <property type="protein sequence ID" value="SDF58864.1"/>
    <property type="molecule type" value="Genomic_DNA"/>
</dbReference>
<evidence type="ECO:0000313" key="1">
    <source>
        <dbReference type="EMBL" id="SDF58864.1"/>
    </source>
</evidence>
<dbReference type="NCBIfam" id="NF042414">
    <property type="entry name" value="CLC_0170_fam"/>
    <property type="match status" value="1"/>
</dbReference>
<proteinExistence type="predicted"/>
<dbReference type="RefSeq" id="WP_004398998.1">
    <property type="nucleotide sequence ID" value="NZ_FNBS01000017.1"/>
</dbReference>